<sequence>MVNYMDAIRTAIPYLITILVLSWFSAKFMRSKKVPINK</sequence>
<evidence type="ECO:0000313" key="2">
    <source>
        <dbReference type="EMBL" id="SEG20366.1"/>
    </source>
</evidence>
<name>A0A1H5YA98_9PROT</name>
<reference evidence="2 3" key="1">
    <citation type="submission" date="2016-10" db="EMBL/GenBank/DDBJ databases">
        <authorList>
            <person name="de Groot N.N."/>
        </authorList>
    </citation>
    <scope>NUCLEOTIDE SEQUENCE [LARGE SCALE GENOMIC DNA]</scope>
    <source>
        <strain evidence="2 3">Nm13</strain>
    </source>
</reference>
<evidence type="ECO:0000313" key="3">
    <source>
        <dbReference type="Proteomes" id="UP000236753"/>
    </source>
</evidence>
<dbReference type="Proteomes" id="UP000236753">
    <property type="component" value="Unassembled WGS sequence"/>
</dbReference>
<gene>
    <name evidence="2" type="ORF">SAMN05216334_1424</name>
</gene>
<accession>A0A1H5YA98</accession>
<keyword evidence="1" id="KW-0812">Transmembrane</keyword>
<protein>
    <submittedName>
        <fullName evidence="2">Uncharacterized protein</fullName>
    </submittedName>
</protein>
<dbReference type="EMBL" id="FNUX01000042">
    <property type="protein sequence ID" value="SEG20366.1"/>
    <property type="molecule type" value="Genomic_DNA"/>
</dbReference>
<evidence type="ECO:0000256" key="1">
    <source>
        <dbReference type="SAM" id="Phobius"/>
    </source>
</evidence>
<dbReference type="AlphaFoldDB" id="A0A1H5YA98"/>
<keyword evidence="1" id="KW-0472">Membrane</keyword>
<organism evidence="2 3">
    <name type="scientific">Nitrosomonas ureae</name>
    <dbReference type="NCBI Taxonomy" id="44577"/>
    <lineage>
        <taxon>Bacteria</taxon>
        <taxon>Pseudomonadati</taxon>
        <taxon>Pseudomonadota</taxon>
        <taxon>Betaproteobacteria</taxon>
        <taxon>Nitrosomonadales</taxon>
        <taxon>Nitrosomonadaceae</taxon>
        <taxon>Nitrosomonas</taxon>
    </lineage>
</organism>
<proteinExistence type="predicted"/>
<keyword evidence="1" id="KW-1133">Transmembrane helix</keyword>
<feature type="transmembrane region" description="Helical" evidence="1">
    <location>
        <begin position="12"/>
        <end position="29"/>
    </location>
</feature>